<sequence>MRASALTDARSVAGPFRPRQTYVHTQARTGGKSSASRPLHSCPICQKQFSNAVVLQQHVHLHLGGHSNVSNGDAKLEAECGGNLGGNDSNDKVGTIRGNNDEGCEESPLQESMKSEMAELKMEEEGGSRDGDGQSSDGGSSNGGLVMRDNGYLSSLGGASRIESHLTSFSQVVYSGETDNFITGNDGSQHWRTATNGCGFGDPTLGVLNTTAYGMGDSSLLPPQHAKLLAMVGLSERGQENSGVEPATENESTLVREPGTSTALAQRGRNTVCNICGKAFPYQSALEIHYRSHTKERPFVCPICQRGCSTKGNLKQHMLTHSRAPHEIFSSPPAEALLSLAAYPSSDNGSNSASYVISPQPPSSISAAAAAAATAVATAAAVDPPPLSSLPPPLPPSFPSTHHHQPPPSSQSLSPSMSTQLAGSTVMTHSGPLAPSPLAIPMLPVQRRSGKLHACGTCGKIFSSASAVQVHARTHTGERPYACGICSRAFTTKGNLKVSLKNKLIVMHWDLVYF</sequence>
<feature type="compositionally biased region" description="Pro residues" evidence="12">
    <location>
        <begin position="383"/>
        <end position="398"/>
    </location>
</feature>
<dbReference type="PROSITE" id="PS00028">
    <property type="entry name" value="ZINC_FINGER_C2H2_1"/>
    <property type="match status" value="4"/>
</dbReference>
<dbReference type="PROSITE" id="PS50157">
    <property type="entry name" value="ZINC_FINGER_C2H2_2"/>
    <property type="match status" value="4"/>
</dbReference>
<dbReference type="GO" id="GO:0005634">
    <property type="term" value="C:nucleus"/>
    <property type="evidence" value="ECO:0007669"/>
    <property type="project" value="UniProtKB-SubCell"/>
</dbReference>
<reference evidence="14" key="1">
    <citation type="submission" date="2025-08" db="UniProtKB">
        <authorList>
            <consortium name="Ensembl"/>
        </authorList>
    </citation>
    <scope>IDENTIFICATION</scope>
</reference>
<keyword evidence="2" id="KW-0479">Metal-binding</keyword>
<keyword evidence="4 11" id="KW-0863">Zinc-finger</keyword>
<keyword evidence="5" id="KW-0862">Zinc</keyword>
<proteinExistence type="inferred from homology"/>
<evidence type="ECO:0000256" key="2">
    <source>
        <dbReference type="ARBA" id="ARBA00022723"/>
    </source>
</evidence>
<dbReference type="CDD" id="cd21965">
    <property type="entry name" value="Zn-C2H2_CALCOCO1_TAX1BP1_like"/>
    <property type="match status" value="1"/>
</dbReference>
<evidence type="ECO:0000256" key="9">
    <source>
        <dbReference type="ARBA" id="ARBA00023242"/>
    </source>
</evidence>
<dbReference type="InterPro" id="IPR013087">
    <property type="entry name" value="Znf_C2H2_type"/>
</dbReference>
<feature type="compositionally biased region" description="Low complexity" evidence="12">
    <location>
        <begin position="410"/>
        <end position="420"/>
    </location>
</feature>
<dbReference type="GO" id="GO:0000981">
    <property type="term" value="F:DNA-binding transcription factor activity, RNA polymerase II-specific"/>
    <property type="evidence" value="ECO:0007669"/>
    <property type="project" value="TreeGrafter"/>
</dbReference>
<dbReference type="Pfam" id="PF00096">
    <property type="entry name" value="zf-C2H2"/>
    <property type="match status" value="3"/>
</dbReference>
<evidence type="ECO:0000256" key="4">
    <source>
        <dbReference type="ARBA" id="ARBA00022771"/>
    </source>
</evidence>
<reference evidence="14" key="2">
    <citation type="submission" date="2025-09" db="UniProtKB">
        <authorList>
            <consortium name="Ensembl"/>
        </authorList>
    </citation>
    <scope>IDENTIFICATION</scope>
</reference>
<dbReference type="Ensembl" id="ENSEBUT00000025558.1">
    <property type="protein sequence ID" value="ENSEBUP00000024982.1"/>
    <property type="gene ID" value="ENSEBUG00000015425.1"/>
</dbReference>
<evidence type="ECO:0000256" key="1">
    <source>
        <dbReference type="ARBA" id="ARBA00004123"/>
    </source>
</evidence>
<keyword evidence="6" id="KW-0805">Transcription regulation</keyword>
<feature type="region of interest" description="Disordered" evidence="12">
    <location>
        <begin position="83"/>
        <end position="147"/>
    </location>
</feature>
<dbReference type="FunFam" id="3.30.160.60:FF:000130">
    <property type="entry name" value="Spalt-like transcription factor 4"/>
    <property type="match status" value="1"/>
</dbReference>
<dbReference type="Proteomes" id="UP000694388">
    <property type="component" value="Unplaced"/>
</dbReference>
<dbReference type="InterPro" id="IPR051565">
    <property type="entry name" value="Sal_C2H2-zinc-finger"/>
</dbReference>
<dbReference type="SMART" id="SM00355">
    <property type="entry name" value="ZnF_C2H2"/>
    <property type="match status" value="4"/>
</dbReference>
<dbReference type="FunFam" id="3.30.160.60:FF:000341">
    <property type="entry name" value="Spalt-like transcription factor 1"/>
    <property type="match status" value="1"/>
</dbReference>
<accession>A0A8C4R5E5</accession>
<dbReference type="GO" id="GO:0008270">
    <property type="term" value="F:zinc ion binding"/>
    <property type="evidence" value="ECO:0007669"/>
    <property type="project" value="UniProtKB-KW"/>
</dbReference>
<evidence type="ECO:0000256" key="3">
    <source>
        <dbReference type="ARBA" id="ARBA00022737"/>
    </source>
</evidence>
<evidence type="ECO:0000256" key="12">
    <source>
        <dbReference type="SAM" id="MobiDB-lite"/>
    </source>
</evidence>
<evidence type="ECO:0000256" key="11">
    <source>
        <dbReference type="PROSITE-ProRule" id="PRU00042"/>
    </source>
</evidence>
<comment type="similarity">
    <text evidence="10">Belongs to the sal C2H2-type zinc-finger protein family.</text>
</comment>
<keyword evidence="8" id="KW-0804">Transcription</keyword>
<feature type="compositionally biased region" description="Basic and acidic residues" evidence="12">
    <location>
        <begin position="113"/>
        <end position="132"/>
    </location>
</feature>
<comment type="subcellular location">
    <subcellularLocation>
        <location evidence="1">Nucleus</location>
    </subcellularLocation>
</comment>
<name>A0A8C4R5E5_EPTBU</name>
<keyword evidence="9" id="KW-0539">Nucleus</keyword>
<evidence type="ECO:0000313" key="14">
    <source>
        <dbReference type="Ensembl" id="ENSEBUP00000024982.1"/>
    </source>
</evidence>
<evidence type="ECO:0000256" key="6">
    <source>
        <dbReference type="ARBA" id="ARBA00023015"/>
    </source>
</evidence>
<evidence type="ECO:0000256" key="5">
    <source>
        <dbReference type="ARBA" id="ARBA00022833"/>
    </source>
</evidence>
<keyword evidence="3" id="KW-0677">Repeat</keyword>
<feature type="domain" description="C2H2-type" evidence="13">
    <location>
        <begin position="299"/>
        <end position="326"/>
    </location>
</feature>
<protein>
    <recommendedName>
        <fullName evidence="13">C2H2-type domain-containing protein</fullName>
    </recommendedName>
</protein>
<feature type="domain" description="C2H2-type" evidence="13">
    <location>
        <begin position="453"/>
        <end position="480"/>
    </location>
</feature>
<keyword evidence="15" id="KW-1185">Reference proteome</keyword>
<evidence type="ECO:0000256" key="8">
    <source>
        <dbReference type="ARBA" id="ARBA00023163"/>
    </source>
</evidence>
<dbReference type="Gene3D" id="3.30.160.60">
    <property type="entry name" value="Classic Zinc Finger"/>
    <property type="match status" value="4"/>
</dbReference>
<evidence type="ECO:0000256" key="7">
    <source>
        <dbReference type="ARBA" id="ARBA00023125"/>
    </source>
</evidence>
<dbReference type="PANTHER" id="PTHR23233:SF87">
    <property type="entry name" value="HOMEOTIC PROTEIN SPALT-MAJOR"/>
    <property type="match status" value="1"/>
</dbReference>
<evidence type="ECO:0000256" key="10">
    <source>
        <dbReference type="ARBA" id="ARBA00038474"/>
    </source>
</evidence>
<dbReference type="GeneTree" id="ENSGT00940000155384"/>
<dbReference type="InterPro" id="IPR036236">
    <property type="entry name" value="Znf_C2H2_sf"/>
</dbReference>
<evidence type="ECO:0000259" key="13">
    <source>
        <dbReference type="PROSITE" id="PS50157"/>
    </source>
</evidence>
<dbReference type="PANTHER" id="PTHR23233">
    <property type="entry name" value="SAL-LIKE PROTEIN"/>
    <property type="match status" value="1"/>
</dbReference>
<dbReference type="AlphaFoldDB" id="A0A8C4R5E5"/>
<dbReference type="FunFam" id="3.30.160.60:FF:000708">
    <property type="entry name" value="Sal-like protein 1"/>
    <property type="match status" value="1"/>
</dbReference>
<dbReference type="SUPFAM" id="SSF57667">
    <property type="entry name" value="beta-beta-alpha zinc fingers"/>
    <property type="match status" value="2"/>
</dbReference>
<dbReference type="Pfam" id="PF12874">
    <property type="entry name" value="zf-met"/>
    <property type="match status" value="1"/>
</dbReference>
<organism evidence="14 15">
    <name type="scientific">Eptatretus burgeri</name>
    <name type="common">Inshore hagfish</name>
    <dbReference type="NCBI Taxonomy" id="7764"/>
    <lineage>
        <taxon>Eukaryota</taxon>
        <taxon>Metazoa</taxon>
        <taxon>Chordata</taxon>
        <taxon>Craniata</taxon>
        <taxon>Vertebrata</taxon>
        <taxon>Cyclostomata</taxon>
        <taxon>Myxini</taxon>
        <taxon>Myxiniformes</taxon>
        <taxon>Myxinidae</taxon>
        <taxon>Eptatretinae</taxon>
        <taxon>Eptatretus</taxon>
    </lineage>
</organism>
<feature type="region of interest" description="Disordered" evidence="12">
    <location>
        <begin position="382"/>
        <end position="426"/>
    </location>
</feature>
<feature type="domain" description="C2H2-type" evidence="13">
    <location>
        <begin position="40"/>
        <end position="67"/>
    </location>
</feature>
<evidence type="ECO:0000313" key="15">
    <source>
        <dbReference type="Proteomes" id="UP000694388"/>
    </source>
</evidence>
<keyword evidence="7" id="KW-0238">DNA-binding</keyword>
<feature type="domain" description="C2H2-type" evidence="13">
    <location>
        <begin position="271"/>
        <end position="298"/>
    </location>
</feature>
<dbReference type="FunFam" id="3.30.160.60:FF:000965">
    <property type="entry name" value="Neurotrophin receptor-interacting factor homolog"/>
    <property type="match status" value="1"/>
</dbReference>
<dbReference type="GO" id="GO:0000978">
    <property type="term" value="F:RNA polymerase II cis-regulatory region sequence-specific DNA binding"/>
    <property type="evidence" value="ECO:0007669"/>
    <property type="project" value="TreeGrafter"/>
</dbReference>